<dbReference type="PANTHER" id="PTHR14453:SF70">
    <property type="entry name" value="PROTEIN MONO-ADP-RIBOSYLTRANSFERASE PARP9"/>
    <property type="match status" value="1"/>
</dbReference>
<dbReference type="SUPFAM" id="SSF52949">
    <property type="entry name" value="Macro domain-like"/>
    <property type="match status" value="2"/>
</dbReference>
<feature type="region of interest" description="Disordered" evidence="6">
    <location>
        <begin position="477"/>
        <end position="517"/>
    </location>
</feature>
<comment type="caution">
    <text evidence="8">The sequence shown here is derived from an EMBL/GenBank/DDBJ whole genome shotgun (WGS) entry which is preliminary data.</text>
</comment>
<protein>
    <recommendedName>
        <fullName evidence="7">Macro domain-containing protein</fullName>
    </recommendedName>
</protein>
<evidence type="ECO:0000256" key="2">
    <source>
        <dbReference type="ARBA" id="ARBA00022676"/>
    </source>
</evidence>
<name>A0AA88YEP2_PINIB</name>
<dbReference type="InterPro" id="IPR057044">
    <property type="entry name" value="PARP14_KH_1"/>
</dbReference>
<evidence type="ECO:0000256" key="4">
    <source>
        <dbReference type="ARBA" id="ARBA00023027"/>
    </source>
</evidence>
<comment type="subcellular location">
    <subcellularLocation>
        <location evidence="1">Nucleus</location>
    </subcellularLocation>
</comment>
<dbReference type="GO" id="GO:0005737">
    <property type="term" value="C:cytoplasm"/>
    <property type="evidence" value="ECO:0007669"/>
    <property type="project" value="TreeGrafter"/>
</dbReference>
<dbReference type="GO" id="GO:1990404">
    <property type="term" value="F:NAD+-protein mono-ADP-ribosyltransferase activity"/>
    <property type="evidence" value="ECO:0007669"/>
    <property type="project" value="TreeGrafter"/>
</dbReference>
<keyword evidence="2" id="KW-0328">Glycosyltransferase</keyword>
<feature type="compositionally biased region" description="Basic and acidic residues" evidence="6">
    <location>
        <begin position="1146"/>
        <end position="1171"/>
    </location>
</feature>
<feature type="compositionally biased region" description="Polar residues" evidence="6">
    <location>
        <begin position="188"/>
        <end position="225"/>
    </location>
</feature>
<evidence type="ECO:0000256" key="3">
    <source>
        <dbReference type="ARBA" id="ARBA00022679"/>
    </source>
</evidence>
<dbReference type="GO" id="GO:0003950">
    <property type="term" value="F:NAD+ poly-ADP-ribosyltransferase activity"/>
    <property type="evidence" value="ECO:0007669"/>
    <property type="project" value="TreeGrafter"/>
</dbReference>
<dbReference type="Pfam" id="PF23084">
    <property type="entry name" value="KH_PARP14_1"/>
    <property type="match status" value="1"/>
</dbReference>
<evidence type="ECO:0000313" key="9">
    <source>
        <dbReference type="Proteomes" id="UP001186944"/>
    </source>
</evidence>
<dbReference type="EMBL" id="VSWD01000008">
    <property type="protein sequence ID" value="KAK3095211.1"/>
    <property type="molecule type" value="Genomic_DNA"/>
</dbReference>
<dbReference type="SMART" id="SM00360">
    <property type="entry name" value="RRM"/>
    <property type="match status" value="2"/>
</dbReference>
<evidence type="ECO:0000256" key="6">
    <source>
        <dbReference type="SAM" id="MobiDB-lite"/>
    </source>
</evidence>
<dbReference type="InterPro" id="IPR052056">
    <property type="entry name" value="Mono-ARTD/PARP"/>
</dbReference>
<dbReference type="GO" id="GO:0060335">
    <property type="term" value="P:positive regulation of type II interferon-mediated signaling pathway"/>
    <property type="evidence" value="ECO:0007669"/>
    <property type="project" value="TreeGrafter"/>
</dbReference>
<feature type="compositionally biased region" description="Pro residues" evidence="6">
    <location>
        <begin position="442"/>
        <end position="460"/>
    </location>
</feature>
<dbReference type="SMART" id="SM00506">
    <property type="entry name" value="A1pp"/>
    <property type="match status" value="2"/>
</dbReference>
<feature type="region of interest" description="Disordered" evidence="6">
    <location>
        <begin position="414"/>
        <end position="465"/>
    </location>
</feature>
<feature type="compositionally biased region" description="Polar residues" evidence="6">
    <location>
        <begin position="148"/>
        <end position="176"/>
    </location>
</feature>
<sequence>MIEERKKTGVWGFVDDGDITRVHVEYLGSDTLLNSQREGISRYCVLLKAVPDNVDGNTIRASLKNVKKSYRYNEFRSNVEVRWIVQFHKEEDASCILRQTSITLSLFSGGTVTVSVGKCPEDIIPEEWLDGADLTWSKTNHKKETSSVDHTFSNNGSLSSNTQSEPVNGQDQSQRECGSPDVFDWGTSGLTTSSERNGETSSLVDGPNPTNQSGPSYLPKNTHSGDFTVYQNAETFIIRTEALQEPINEVPPKLPERKPHPKSSHSSSTSASAPQGGKVEPSTEATLSRPGFPVSGQQVGHSIPPREEVISSPQYGKYNESFVTAQENFDSSRISDCLPEAPGDRGHFGMGQGPPDQPPYPFQPQQFGPNVMVCPPGPMPQPPNFASGPIPSLPNYHYGMGMYPPYGQAPLRPPFEGAYPTPQGIFPEPGQLRNSGDWNPASFPPYNPPQHDPQPAPPTVPAENLTDPKSIVLSASPVADSEGQAKGVPPKRSPKSATRSKKTEKKKEKKEKGAPAVAKRVLEKAKSHKIGKAEVQIFAFNPEKENFFEEKVLLVTGLKDTTTTECLENYLEARCDDNLEEILYGDEGGKAVVVFEKAPDFKKLITSIKGKSLEGQKLEASRVKRCHSVCVCGIDGNITDDCLELFFENKRRSGGGQVERLDLQYDIGICIVFFKNSSDADNVWRNHRSVTVSGLSLQVKPYYPCLGLPRELAQVTIEKGSTPQIMIKDLSSYVVRFLSTSKSLKGKFDEDLKGHNAKVIWSGAKDADSMDIHCTYQVGTKLSKNTLEKWKVEAEKIVRQFLDDFTAKKLQSSSDAWKSLIEFLRTVSIDEPDKVGVILEKEQCCVVVVGWKDNVEKLGKVIQNNIKTREEKIVAKKSHVTKSCSLQPHQVMILERLQFHKNTAKSFTDVEVKMNASEKTVTFTGPKSELDKAVLKMHEILNSLTTKSFSVSQVFIELLDKEEAQKAVHDTLKSRKLQSAWVTKPKETSVEVYGVNPSEINQAMSAIRDTLPEKNFDLKDNLREFLRSEEWRGCVKKLTSHYNGKMAIVSSDQLVSFAAITDIFNSASEEIQNQVEEFTRKHCSASDFLATNSAKKELEDMVKSIMEEKHKISEPGCVRFFGSEEGIKARQKAESDNKCIIKNTREDSEEQTVKRGGEKSGKGANFKRPEEVASCSSGGMTMKVMEGDMTQLSVDGIVNAANNDLDHCGGLAKVISDAGGPSIQKECDKYIKKYGKVSDGDAMYSSPGHLPCKWLIHAVGPRWSGGHRNEEIDLRKAITKCLELASEKNMTSLAIPALSAGIFGYPVDQATSVIIGTIVFYFKTREGKESSLKEIYLCGVDDKIIRSFIQSLQNTLGYKSVTVKRREGASYKEERDKKDHILQRGRNEGKSYKRQGIEVRLIKGELASQKADALVNSAHHSLDLSIGATSKSLLRVGGDKVQEECKLKYRSGIKPGQVAITKGGDLQCSQVYHGTLQKFTRDNYEQAMQTMEDFVGKCLETADTNQLKSIAFPALGTGQLGYPADLVAGTMYRCISQFEKDNPSTSLVEVQLVVYHKDTATIKAFEIKSKSRSTGVTDDDSERQRSAQTQGYHDRRHSSQGASSGRSSTIGKLEVKILQGNITTDGSDAIVNSVGERMDLSKGLIKHFENKNI</sequence>
<evidence type="ECO:0000256" key="1">
    <source>
        <dbReference type="ARBA" id="ARBA00004123"/>
    </source>
</evidence>
<feature type="compositionally biased region" description="Low complexity" evidence="6">
    <location>
        <begin position="1599"/>
        <end position="1608"/>
    </location>
</feature>
<dbReference type="PROSITE" id="PS51154">
    <property type="entry name" value="MACRO"/>
    <property type="match status" value="2"/>
</dbReference>
<feature type="compositionally biased region" description="Basic residues" evidence="6">
    <location>
        <begin position="492"/>
        <end position="509"/>
    </location>
</feature>
<feature type="domain" description="Macro" evidence="7">
    <location>
        <begin position="1386"/>
        <end position="1571"/>
    </location>
</feature>
<dbReference type="GO" id="GO:0044389">
    <property type="term" value="F:ubiquitin-like protein ligase binding"/>
    <property type="evidence" value="ECO:0007669"/>
    <property type="project" value="TreeGrafter"/>
</dbReference>
<keyword evidence="5" id="KW-0539">Nucleus</keyword>
<dbReference type="InterPro" id="IPR012677">
    <property type="entry name" value="Nucleotide-bd_a/b_plait_sf"/>
</dbReference>
<keyword evidence="4" id="KW-0520">NAD</keyword>
<evidence type="ECO:0000259" key="7">
    <source>
        <dbReference type="PROSITE" id="PS51154"/>
    </source>
</evidence>
<dbReference type="InterPro" id="IPR043472">
    <property type="entry name" value="Macro_dom-like"/>
</dbReference>
<dbReference type="CDD" id="cd02907">
    <property type="entry name" value="Macro_Af1521_BAL-like"/>
    <property type="match status" value="1"/>
</dbReference>
<dbReference type="GO" id="GO:0010629">
    <property type="term" value="P:negative regulation of gene expression"/>
    <property type="evidence" value="ECO:0007669"/>
    <property type="project" value="TreeGrafter"/>
</dbReference>
<keyword evidence="9" id="KW-1185">Reference proteome</keyword>
<gene>
    <name evidence="8" type="ORF">FSP39_011607</name>
</gene>
<keyword evidence="3" id="KW-0808">Transferase</keyword>
<dbReference type="SUPFAM" id="SSF54928">
    <property type="entry name" value="RNA-binding domain, RBD"/>
    <property type="match status" value="1"/>
</dbReference>
<dbReference type="GO" id="GO:0005634">
    <property type="term" value="C:nucleus"/>
    <property type="evidence" value="ECO:0007669"/>
    <property type="project" value="UniProtKB-SubCell"/>
</dbReference>
<dbReference type="PANTHER" id="PTHR14453">
    <property type="entry name" value="PARP/ZINC FINGER CCCH TYPE DOMAIN CONTAINING PROTEIN"/>
    <property type="match status" value="1"/>
</dbReference>
<feature type="region of interest" description="Disordered" evidence="6">
    <location>
        <begin position="143"/>
        <end position="225"/>
    </location>
</feature>
<dbReference type="Pfam" id="PF23085">
    <property type="entry name" value="RRM_PARP14_3"/>
    <property type="match status" value="1"/>
</dbReference>
<dbReference type="InterPro" id="IPR035979">
    <property type="entry name" value="RBD_domain_sf"/>
</dbReference>
<evidence type="ECO:0000313" key="8">
    <source>
        <dbReference type="EMBL" id="KAK3095211.1"/>
    </source>
</evidence>
<accession>A0AA88YEP2</accession>
<dbReference type="GO" id="GO:0070212">
    <property type="term" value="P:protein poly-ADP-ribosylation"/>
    <property type="evidence" value="ECO:0007669"/>
    <property type="project" value="TreeGrafter"/>
</dbReference>
<dbReference type="Proteomes" id="UP001186944">
    <property type="component" value="Unassembled WGS sequence"/>
</dbReference>
<reference evidence="8" key="1">
    <citation type="submission" date="2019-08" db="EMBL/GenBank/DDBJ databases">
        <title>The improved chromosome-level genome for the pearl oyster Pinctada fucata martensii using PacBio sequencing and Hi-C.</title>
        <authorList>
            <person name="Zheng Z."/>
        </authorList>
    </citation>
    <scope>NUCLEOTIDE SEQUENCE</scope>
    <source>
        <strain evidence="8">ZZ-2019</strain>
        <tissue evidence="8">Adductor muscle</tissue>
    </source>
</reference>
<dbReference type="Gene3D" id="3.30.70.330">
    <property type="match status" value="1"/>
</dbReference>
<dbReference type="GO" id="GO:0003723">
    <property type="term" value="F:RNA binding"/>
    <property type="evidence" value="ECO:0007669"/>
    <property type="project" value="InterPro"/>
</dbReference>
<dbReference type="InterPro" id="IPR002589">
    <property type="entry name" value="Macro_dom"/>
</dbReference>
<feature type="region of interest" description="Disordered" evidence="6">
    <location>
        <begin position="1571"/>
        <end position="1608"/>
    </location>
</feature>
<proteinExistence type="predicted"/>
<feature type="compositionally biased region" description="Low complexity" evidence="6">
    <location>
        <begin position="264"/>
        <end position="273"/>
    </location>
</feature>
<organism evidence="8 9">
    <name type="scientific">Pinctada imbricata</name>
    <name type="common">Atlantic pearl-oyster</name>
    <name type="synonym">Pinctada martensii</name>
    <dbReference type="NCBI Taxonomy" id="66713"/>
    <lineage>
        <taxon>Eukaryota</taxon>
        <taxon>Metazoa</taxon>
        <taxon>Spiralia</taxon>
        <taxon>Lophotrochozoa</taxon>
        <taxon>Mollusca</taxon>
        <taxon>Bivalvia</taxon>
        <taxon>Autobranchia</taxon>
        <taxon>Pteriomorphia</taxon>
        <taxon>Pterioida</taxon>
        <taxon>Pterioidea</taxon>
        <taxon>Pteriidae</taxon>
        <taxon>Pinctada</taxon>
    </lineage>
</organism>
<feature type="region of interest" description="Disordered" evidence="6">
    <location>
        <begin position="1146"/>
        <end position="1174"/>
    </location>
</feature>
<feature type="region of interest" description="Disordered" evidence="6">
    <location>
        <begin position="249"/>
        <end position="312"/>
    </location>
</feature>
<evidence type="ECO:0000256" key="5">
    <source>
        <dbReference type="ARBA" id="ARBA00023242"/>
    </source>
</evidence>
<feature type="domain" description="Macro" evidence="7">
    <location>
        <begin position="1169"/>
        <end position="1356"/>
    </location>
</feature>
<dbReference type="Gene3D" id="3.40.220.10">
    <property type="entry name" value="Leucine Aminopeptidase, subunit E, domain 1"/>
    <property type="match status" value="2"/>
</dbReference>
<dbReference type="InterPro" id="IPR000504">
    <property type="entry name" value="RRM_dom"/>
</dbReference>
<dbReference type="Pfam" id="PF01661">
    <property type="entry name" value="Macro"/>
    <property type="match status" value="2"/>
</dbReference>
<dbReference type="GO" id="GO:0003714">
    <property type="term" value="F:transcription corepressor activity"/>
    <property type="evidence" value="ECO:0007669"/>
    <property type="project" value="TreeGrafter"/>
</dbReference>